<dbReference type="EMBL" id="VTPC01008294">
    <property type="protein sequence ID" value="KAF2893003.1"/>
    <property type="molecule type" value="Genomic_DNA"/>
</dbReference>
<proteinExistence type="predicted"/>
<name>A0A8K0CSS1_IGNLU</name>
<keyword evidence="2" id="KW-1185">Reference proteome</keyword>
<accession>A0A8K0CSS1</accession>
<reference evidence="1" key="1">
    <citation type="submission" date="2019-08" db="EMBL/GenBank/DDBJ databases">
        <title>The genome of the North American firefly Photinus pyralis.</title>
        <authorList>
            <consortium name="Photinus pyralis genome working group"/>
            <person name="Fallon T.R."/>
            <person name="Sander Lower S.E."/>
            <person name="Weng J.-K."/>
        </authorList>
    </citation>
    <scope>NUCLEOTIDE SEQUENCE</scope>
    <source>
        <strain evidence="1">TRF0915ILg1</strain>
        <tissue evidence="1">Whole body</tissue>
    </source>
</reference>
<protein>
    <submittedName>
        <fullName evidence="1">Uncharacterized protein</fullName>
    </submittedName>
</protein>
<gene>
    <name evidence="1" type="ORF">ILUMI_13179</name>
</gene>
<dbReference type="AlphaFoldDB" id="A0A8K0CSS1"/>
<sequence>MPRKYEKACRYCGVNMELKQINDIKAVYVCSIKACKFYDFPEPVTKWVVVNRPIEEFEKEVIEKFEKELVAMKKRIRPAKHAKTAAIDEYVKEVYCNKFEDNDGFFSSQYKINDNCENQMKLTNNVDPDVRDANSVGAVNNSAFTNAISQKVSNLDQYNYNTHLDLPKIFNSLEPDDPPKKSKFDGFKFTSIVIKPATKII</sequence>
<evidence type="ECO:0000313" key="2">
    <source>
        <dbReference type="Proteomes" id="UP000801492"/>
    </source>
</evidence>
<comment type="caution">
    <text evidence="1">The sequence shown here is derived from an EMBL/GenBank/DDBJ whole genome shotgun (WGS) entry which is preliminary data.</text>
</comment>
<evidence type="ECO:0000313" key="1">
    <source>
        <dbReference type="EMBL" id="KAF2893003.1"/>
    </source>
</evidence>
<dbReference type="Proteomes" id="UP000801492">
    <property type="component" value="Unassembled WGS sequence"/>
</dbReference>
<organism evidence="1 2">
    <name type="scientific">Ignelater luminosus</name>
    <name type="common">Cucubano</name>
    <name type="synonym">Pyrophorus luminosus</name>
    <dbReference type="NCBI Taxonomy" id="2038154"/>
    <lineage>
        <taxon>Eukaryota</taxon>
        <taxon>Metazoa</taxon>
        <taxon>Ecdysozoa</taxon>
        <taxon>Arthropoda</taxon>
        <taxon>Hexapoda</taxon>
        <taxon>Insecta</taxon>
        <taxon>Pterygota</taxon>
        <taxon>Neoptera</taxon>
        <taxon>Endopterygota</taxon>
        <taxon>Coleoptera</taxon>
        <taxon>Polyphaga</taxon>
        <taxon>Elateriformia</taxon>
        <taxon>Elateroidea</taxon>
        <taxon>Elateridae</taxon>
        <taxon>Agrypninae</taxon>
        <taxon>Pyrophorini</taxon>
        <taxon>Ignelater</taxon>
    </lineage>
</organism>